<dbReference type="PROSITE" id="PS51257">
    <property type="entry name" value="PROKAR_LIPOPROTEIN"/>
    <property type="match status" value="1"/>
</dbReference>
<evidence type="ECO:0000313" key="2">
    <source>
        <dbReference type="Proteomes" id="UP000275663"/>
    </source>
</evidence>
<dbReference type="InterPro" id="IPR014917">
    <property type="entry name" value="DUF1800"/>
</dbReference>
<dbReference type="PANTHER" id="PTHR43737:SF1">
    <property type="entry name" value="DUF1501 DOMAIN-CONTAINING PROTEIN"/>
    <property type="match status" value="1"/>
</dbReference>
<gene>
    <name evidence="1" type="ORF">EJN92_10120</name>
</gene>
<dbReference type="RefSeq" id="WP_126127706.1">
    <property type="nucleotide sequence ID" value="NZ_CP034464.1"/>
</dbReference>
<name>A0A3S9HJR6_9BURK</name>
<dbReference type="OrthoDB" id="9772295at2"/>
<dbReference type="PANTHER" id="PTHR43737">
    <property type="entry name" value="BLL7424 PROTEIN"/>
    <property type="match status" value="1"/>
</dbReference>
<dbReference type="Proteomes" id="UP000275663">
    <property type="component" value="Chromosome"/>
</dbReference>
<proteinExistence type="predicted"/>
<dbReference type="KEGG" id="upv:EJN92_10120"/>
<dbReference type="Pfam" id="PF08811">
    <property type="entry name" value="DUF1800"/>
    <property type="match status" value="1"/>
</dbReference>
<reference evidence="1 2" key="1">
    <citation type="journal article" date="2011" name="Int. J. Syst. Evol. Microbiol.">
        <title>Description of Undibacterium oligocarboniphilum sp. nov., isolated from purified water, and Undibacterium pigrum strain CCUG 49012 as the type strain of Undibacterium parvum sp. nov., and emended descriptions of the genus Undibacterium and the species Undibacterium pigrum.</title>
        <authorList>
            <person name="Eder W."/>
            <person name="Wanner G."/>
            <person name="Ludwig W."/>
            <person name="Busse H.J."/>
            <person name="Ziemke-Kageler F."/>
            <person name="Lang E."/>
        </authorList>
    </citation>
    <scope>NUCLEOTIDE SEQUENCE [LARGE SCALE GENOMIC DNA]</scope>
    <source>
        <strain evidence="1 2">DSM 23061</strain>
    </source>
</reference>
<protein>
    <submittedName>
        <fullName evidence="1">DUF1800 domain-containing protein</fullName>
    </submittedName>
</protein>
<evidence type="ECO:0000313" key="1">
    <source>
        <dbReference type="EMBL" id="AZP12324.1"/>
    </source>
</evidence>
<organism evidence="1 2">
    <name type="scientific">Undibacterium parvum</name>
    <dbReference type="NCBI Taxonomy" id="401471"/>
    <lineage>
        <taxon>Bacteria</taxon>
        <taxon>Pseudomonadati</taxon>
        <taxon>Pseudomonadota</taxon>
        <taxon>Betaproteobacteria</taxon>
        <taxon>Burkholderiales</taxon>
        <taxon>Oxalobacteraceae</taxon>
        <taxon>Undibacterium</taxon>
    </lineage>
</organism>
<dbReference type="EMBL" id="CP034464">
    <property type="protein sequence ID" value="AZP12324.1"/>
    <property type="molecule type" value="Genomic_DNA"/>
</dbReference>
<keyword evidence="2" id="KW-1185">Reference proteome</keyword>
<dbReference type="AlphaFoldDB" id="A0A3S9HJR6"/>
<sequence>MEQNTKISDDTSLPLASVLAVSTLLSACGGGGSSIGGNSTPGTTPPPVVVTKPANEAEAARFLAQAAFGGAPTARQALISNGFEPWINEQQALPLGQSRFDEMNAIKLSDPGVFALQSELRDNMMWKRIAAAPDMLRQRMALALSEIFVVTISGVDLPTQAHALCGYMDMLEKNAFGNFRQLLEDVTLSVPMGRMLGTFRNMKEDSKTGRRPDENYAREVMQLFTIGLVELNMDGSAKLDANGKPIDSYNQDTVSNLARVFTGWSITLDWTSTDPDPEPMRQPMRLDENAHSLLEKKFLSATIPANTDGRASLKIALDTLFNHANVAPFISRQLIQRFVSSNPSAAYVGRVAAIFANNGLGVRGDLKAVVKAILMDAEARTAPDAANLFAGKIVEPMVRVGSFFRGMKFTSPDGQWRLVRARSFGQQPLGAPSVFNFFRPGYVPPNTALATQNKQSPELQIVSEQSVLTQVNEWATLLDNSASYTRRNYQDAAKAYKSDPDSSGLQLDWALELSLVSKPDALIEHFNLLFSAGQLSANSKQIILTSISKMPLTDTDAAKLLTKQLNLVKTVALMVLVAADTQLLK</sequence>
<accession>A0A3S9HJR6</accession>